<dbReference type="RefSeq" id="WP_231004894.1">
    <property type="nucleotide sequence ID" value="NZ_JAJNEC010000005.1"/>
</dbReference>
<comment type="caution">
    <text evidence="2">The sequence shown here is derived from an EMBL/GenBank/DDBJ whole genome shotgun (WGS) entry which is preliminary data.</text>
</comment>
<dbReference type="Proteomes" id="UP001199816">
    <property type="component" value="Unassembled WGS sequence"/>
</dbReference>
<evidence type="ECO:0000313" key="3">
    <source>
        <dbReference type="Proteomes" id="UP001199816"/>
    </source>
</evidence>
<name>A0ABS8PRB7_9BACT</name>
<feature type="region of interest" description="Disordered" evidence="1">
    <location>
        <begin position="20"/>
        <end position="40"/>
    </location>
</feature>
<keyword evidence="3" id="KW-1185">Reference proteome</keyword>
<dbReference type="EMBL" id="JAJNEC010000005">
    <property type="protein sequence ID" value="MCD2423633.1"/>
    <property type="molecule type" value="Genomic_DNA"/>
</dbReference>
<gene>
    <name evidence="2" type="ORF">LQ567_12730</name>
</gene>
<evidence type="ECO:0000313" key="2">
    <source>
        <dbReference type="EMBL" id="MCD2423633.1"/>
    </source>
</evidence>
<accession>A0ABS8PRB7</accession>
<reference evidence="2 3" key="1">
    <citation type="submission" date="2021-11" db="EMBL/GenBank/DDBJ databases">
        <title>Genomic of Niabella pedocola.</title>
        <authorList>
            <person name="Wu T."/>
        </authorList>
    </citation>
    <scope>NUCLEOTIDE SEQUENCE [LARGE SCALE GENOMIC DNA]</scope>
    <source>
        <strain evidence="2 3">JCM 31011</strain>
    </source>
</reference>
<sequence length="59" mass="6671">MVIRLVIVYSLYDIIFKNRAKPPAPQLDPRHASPNGLQDAVNDPLQQVSRILSLFLAEK</sequence>
<protein>
    <submittedName>
        <fullName evidence="2">Uncharacterized protein</fullName>
    </submittedName>
</protein>
<organism evidence="2 3">
    <name type="scientific">Niabella pedocola</name>
    <dbReference type="NCBI Taxonomy" id="1752077"/>
    <lineage>
        <taxon>Bacteria</taxon>
        <taxon>Pseudomonadati</taxon>
        <taxon>Bacteroidota</taxon>
        <taxon>Chitinophagia</taxon>
        <taxon>Chitinophagales</taxon>
        <taxon>Chitinophagaceae</taxon>
        <taxon>Niabella</taxon>
    </lineage>
</organism>
<evidence type="ECO:0000256" key="1">
    <source>
        <dbReference type="SAM" id="MobiDB-lite"/>
    </source>
</evidence>
<proteinExistence type="predicted"/>